<dbReference type="Gene3D" id="1.10.101.10">
    <property type="entry name" value="PGBD-like superfamily/PGBD"/>
    <property type="match status" value="1"/>
</dbReference>
<proteinExistence type="predicted"/>
<dbReference type="EMBL" id="BMRJ01000001">
    <property type="protein sequence ID" value="GGR15876.1"/>
    <property type="molecule type" value="Genomic_DNA"/>
</dbReference>
<dbReference type="InterPro" id="IPR036365">
    <property type="entry name" value="PGBD-like_sf"/>
</dbReference>
<name>A0A918CCK0_AGRME</name>
<feature type="domain" description="Peptidoglycan binding-like" evidence="2">
    <location>
        <begin position="64"/>
        <end position="106"/>
    </location>
</feature>
<reference evidence="3" key="1">
    <citation type="journal article" date="2014" name="Int. J. Syst. Evol. Microbiol.">
        <title>Complete genome sequence of Corynebacterium casei LMG S-19264T (=DSM 44701T), isolated from a smear-ripened cheese.</title>
        <authorList>
            <consortium name="US DOE Joint Genome Institute (JGI-PGF)"/>
            <person name="Walter F."/>
            <person name="Albersmeier A."/>
            <person name="Kalinowski J."/>
            <person name="Ruckert C."/>
        </authorList>
    </citation>
    <scope>NUCLEOTIDE SEQUENCE</scope>
    <source>
        <strain evidence="3">JCM 3346</strain>
    </source>
</reference>
<feature type="chain" id="PRO_5039058931" description="Peptidoglycan binding-like domain-containing protein" evidence="1">
    <location>
        <begin position="21"/>
        <end position="132"/>
    </location>
</feature>
<dbReference type="InterPro" id="IPR036366">
    <property type="entry name" value="PGBDSf"/>
</dbReference>
<dbReference type="PROSITE" id="PS51318">
    <property type="entry name" value="TAT"/>
    <property type="match status" value="1"/>
</dbReference>
<organism evidence="3 4">
    <name type="scientific">Agromyces mediolanus</name>
    <name type="common">Corynebacterium mediolanum</name>
    <dbReference type="NCBI Taxonomy" id="41986"/>
    <lineage>
        <taxon>Bacteria</taxon>
        <taxon>Bacillati</taxon>
        <taxon>Actinomycetota</taxon>
        <taxon>Actinomycetes</taxon>
        <taxon>Micrococcales</taxon>
        <taxon>Microbacteriaceae</taxon>
        <taxon>Agromyces</taxon>
    </lineage>
</organism>
<sequence>MKLRTRRHKLALALSALALAATGTIGAVGTSAAPAEAAGRCVDYNYSQGGYSSCIGYIQQLVNYHTGAGLAVDNNFGPKTRSAVIRVQSIFRLTADGIVGPRTWNIICYPQKGPGPIPGFPYAAARAAGCSI</sequence>
<accession>A0A918CCK0</accession>
<protein>
    <recommendedName>
        <fullName evidence="2">Peptidoglycan binding-like domain-containing protein</fullName>
    </recommendedName>
</protein>
<reference evidence="3" key="2">
    <citation type="submission" date="2020-09" db="EMBL/GenBank/DDBJ databases">
        <authorList>
            <person name="Sun Q."/>
            <person name="Ohkuma M."/>
        </authorList>
    </citation>
    <scope>NUCLEOTIDE SEQUENCE</scope>
    <source>
        <strain evidence="3">JCM 3346</strain>
    </source>
</reference>
<feature type="signal peptide" evidence="1">
    <location>
        <begin position="1"/>
        <end position="20"/>
    </location>
</feature>
<dbReference type="InterPro" id="IPR006311">
    <property type="entry name" value="TAT_signal"/>
</dbReference>
<gene>
    <name evidence="3" type="ORF">GCM10010196_05750</name>
</gene>
<evidence type="ECO:0000256" key="1">
    <source>
        <dbReference type="SAM" id="SignalP"/>
    </source>
</evidence>
<comment type="caution">
    <text evidence="3">The sequence shown here is derived from an EMBL/GenBank/DDBJ whole genome shotgun (WGS) entry which is preliminary data.</text>
</comment>
<dbReference type="AlphaFoldDB" id="A0A918CCK0"/>
<keyword evidence="4" id="KW-1185">Reference proteome</keyword>
<dbReference type="Pfam" id="PF01471">
    <property type="entry name" value="PG_binding_1"/>
    <property type="match status" value="1"/>
</dbReference>
<dbReference type="SUPFAM" id="SSF47090">
    <property type="entry name" value="PGBD-like"/>
    <property type="match status" value="1"/>
</dbReference>
<dbReference type="RefSeq" id="WP_189083785.1">
    <property type="nucleotide sequence ID" value="NZ_BMRJ01000001.1"/>
</dbReference>
<keyword evidence="1" id="KW-0732">Signal</keyword>
<evidence type="ECO:0000313" key="4">
    <source>
        <dbReference type="Proteomes" id="UP000610303"/>
    </source>
</evidence>
<evidence type="ECO:0000259" key="2">
    <source>
        <dbReference type="Pfam" id="PF01471"/>
    </source>
</evidence>
<dbReference type="InterPro" id="IPR002477">
    <property type="entry name" value="Peptidoglycan-bd-like"/>
</dbReference>
<evidence type="ECO:0000313" key="3">
    <source>
        <dbReference type="EMBL" id="GGR15876.1"/>
    </source>
</evidence>
<dbReference type="Proteomes" id="UP000610303">
    <property type="component" value="Unassembled WGS sequence"/>
</dbReference>